<protein>
    <recommendedName>
        <fullName evidence="5">Glycosyltransferase family 9 protein</fullName>
    </recommendedName>
</protein>
<dbReference type="GeneID" id="55560946"/>
<organism evidence="3 4">
    <name type="scientific">Achromobacter ruhlandii</name>
    <dbReference type="NCBI Taxonomy" id="72557"/>
    <lineage>
        <taxon>Bacteria</taxon>
        <taxon>Pseudomonadati</taxon>
        <taxon>Pseudomonadota</taxon>
        <taxon>Betaproteobacteria</taxon>
        <taxon>Burkholderiales</taxon>
        <taxon>Alcaligenaceae</taxon>
        <taxon>Achromobacter</taxon>
    </lineage>
</organism>
<accession>A0ABM8M1M7</accession>
<dbReference type="InterPro" id="IPR002201">
    <property type="entry name" value="Glyco_trans_9"/>
</dbReference>
<keyword evidence="4" id="KW-1185">Reference proteome</keyword>
<dbReference type="InterPro" id="IPR051199">
    <property type="entry name" value="LPS_LOS_Heptosyltrfase"/>
</dbReference>
<dbReference type="EMBL" id="CADILJ010000073">
    <property type="protein sequence ID" value="CAB3956637.1"/>
    <property type="molecule type" value="Genomic_DNA"/>
</dbReference>
<gene>
    <name evidence="3" type="ORF">LMG7053_05070</name>
</gene>
<evidence type="ECO:0000313" key="4">
    <source>
        <dbReference type="Proteomes" id="UP000494161"/>
    </source>
</evidence>
<proteinExistence type="predicted"/>
<sequence length="352" mass="38180">MNAPTLGAGTPRRIVVFRALQLGDMLCAVPALRALRQAFPRAGITLLGLAGAREFVDRFQAYVDDLIEFPGIAAFPEQPSRPAELPGFLRRVRALRPDVALQMHGSGTHSNRIVDALGAAWRGGFVARRQAQEAGRYLLWPDTLPEPQRYLALLRFLGLPVGDDRLEFPDRPADAIQAQALLRRHALDPARLVLMHPGARLASRRWPLARYAQVARELHGAGWQVALTGTGAERPMIDELRQRANLPLPDLCGATTLGGLASLLRACRLLVCNDTGVSHLAAAVGAPSVVIACGSDARRWAPRDRRRHIVLAAAVPCRPCAYEICPIGHPCALGVGVADVLDRARRQLAETA</sequence>
<dbReference type="SUPFAM" id="SSF53756">
    <property type="entry name" value="UDP-Glycosyltransferase/glycogen phosphorylase"/>
    <property type="match status" value="1"/>
</dbReference>
<reference evidence="3 4" key="1">
    <citation type="submission" date="2020-04" db="EMBL/GenBank/DDBJ databases">
        <authorList>
            <person name="De Canck E."/>
        </authorList>
    </citation>
    <scope>NUCLEOTIDE SEQUENCE [LARGE SCALE GENOMIC DNA]</scope>
    <source>
        <strain evidence="3 4">LMG 7053</strain>
    </source>
</reference>
<evidence type="ECO:0000256" key="1">
    <source>
        <dbReference type="ARBA" id="ARBA00022676"/>
    </source>
</evidence>
<dbReference type="PANTHER" id="PTHR30160">
    <property type="entry name" value="TETRAACYLDISACCHARIDE 4'-KINASE-RELATED"/>
    <property type="match status" value="1"/>
</dbReference>
<keyword evidence="1" id="KW-0328">Glycosyltransferase</keyword>
<dbReference type="Proteomes" id="UP000494161">
    <property type="component" value="Unassembled WGS sequence"/>
</dbReference>
<evidence type="ECO:0008006" key="5">
    <source>
        <dbReference type="Google" id="ProtNLM"/>
    </source>
</evidence>
<dbReference type="CDD" id="cd03789">
    <property type="entry name" value="GT9_LPS_heptosyltransferase"/>
    <property type="match status" value="1"/>
</dbReference>
<dbReference type="PANTHER" id="PTHR30160:SF1">
    <property type="entry name" value="LIPOPOLYSACCHARIDE 1,2-N-ACETYLGLUCOSAMINETRANSFERASE-RELATED"/>
    <property type="match status" value="1"/>
</dbReference>
<evidence type="ECO:0000256" key="2">
    <source>
        <dbReference type="ARBA" id="ARBA00022679"/>
    </source>
</evidence>
<keyword evidence="2" id="KW-0808">Transferase</keyword>
<dbReference type="Gene3D" id="3.40.50.2000">
    <property type="entry name" value="Glycogen Phosphorylase B"/>
    <property type="match status" value="2"/>
</dbReference>
<evidence type="ECO:0000313" key="3">
    <source>
        <dbReference type="EMBL" id="CAB3956637.1"/>
    </source>
</evidence>
<dbReference type="Pfam" id="PF01075">
    <property type="entry name" value="Glyco_transf_9"/>
    <property type="match status" value="1"/>
</dbReference>
<dbReference type="RefSeq" id="WP_049073770.1">
    <property type="nucleotide sequence ID" value="NZ_CADILJ010000073.1"/>
</dbReference>
<name>A0ABM8M1M7_9BURK</name>
<comment type="caution">
    <text evidence="3">The sequence shown here is derived from an EMBL/GenBank/DDBJ whole genome shotgun (WGS) entry which is preliminary data.</text>
</comment>